<gene>
    <name evidence="5" type="ORF">BLA60_10785</name>
</gene>
<dbReference type="EMBL" id="MSIF01000004">
    <property type="protein sequence ID" value="OLF11453.1"/>
    <property type="molecule type" value="Genomic_DNA"/>
</dbReference>
<dbReference type="InterPro" id="IPR004111">
    <property type="entry name" value="Repressor_TetR_C"/>
</dbReference>
<dbReference type="Pfam" id="PF02909">
    <property type="entry name" value="TetR_C_1"/>
    <property type="match status" value="1"/>
</dbReference>
<organism evidence="5 6">
    <name type="scientific">Actinophytocola xinjiangensis</name>
    <dbReference type="NCBI Taxonomy" id="485602"/>
    <lineage>
        <taxon>Bacteria</taxon>
        <taxon>Bacillati</taxon>
        <taxon>Actinomycetota</taxon>
        <taxon>Actinomycetes</taxon>
        <taxon>Pseudonocardiales</taxon>
        <taxon>Pseudonocardiaceae</taxon>
    </lineage>
</organism>
<keyword evidence="2" id="KW-0804">Transcription</keyword>
<dbReference type="InterPro" id="IPR036271">
    <property type="entry name" value="Tet_transcr_reg_TetR-rel_C_sf"/>
</dbReference>
<dbReference type="Proteomes" id="UP000185696">
    <property type="component" value="Unassembled WGS sequence"/>
</dbReference>
<accession>A0A7Z0WN46</accession>
<feature type="region of interest" description="Disordered" evidence="3">
    <location>
        <begin position="139"/>
        <end position="186"/>
    </location>
</feature>
<evidence type="ECO:0000256" key="2">
    <source>
        <dbReference type="ARBA" id="ARBA00023163"/>
    </source>
</evidence>
<sequence length="186" mass="20020">MDEWREQLEWIARLTLGMYRWHPWTLSVMANSVPPLGPNSVANYDRDLRTVDGLGLTDLEMELVVTMLAVYVQGAANTVVEAASTEPATGVSDQGFEFGLARLLDAWPPSPPPADRQTTADASRGFMARADGCWRQGVRTWSGAGHAPTVGPVGDSSTPTVEVDPPRRPPVSRTVLAAPSLPGVAR</sequence>
<proteinExistence type="predicted"/>
<evidence type="ECO:0000313" key="5">
    <source>
        <dbReference type="EMBL" id="OLF11453.1"/>
    </source>
</evidence>
<name>A0A7Z0WN46_9PSEU</name>
<evidence type="ECO:0000256" key="1">
    <source>
        <dbReference type="ARBA" id="ARBA00023015"/>
    </source>
</evidence>
<dbReference type="GO" id="GO:0045892">
    <property type="term" value="P:negative regulation of DNA-templated transcription"/>
    <property type="evidence" value="ECO:0007669"/>
    <property type="project" value="InterPro"/>
</dbReference>
<keyword evidence="1" id="KW-0805">Transcription regulation</keyword>
<comment type="caution">
    <text evidence="5">The sequence shown here is derived from an EMBL/GenBank/DDBJ whole genome shotgun (WGS) entry which is preliminary data.</text>
</comment>
<dbReference type="AlphaFoldDB" id="A0A7Z0WN46"/>
<evidence type="ECO:0000313" key="6">
    <source>
        <dbReference type="Proteomes" id="UP000185696"/>
    </source>
</evidence>
<feature type="domain" description="Tetracycline repressor TetR C-terminal" evidence="4">
    <location>
        <begin position="2"/>
        <end position="84"/>
    </location>
</feature>
<keyword evidence="6" id="KW-1185">Reference proteome</keyword>
<reference evidence="5 6" key="1">
    <citation type="submission" date="2016-12" db="EMBL/GenBank/DDBJ databases">
        <title>The draft genome sequence of Actinophytocola xinjiangensis.</title>
        <authorList>
            <person name="Wang W."/>
            <person name="Yuan L."/>
        </authorList>
    </citation>
    <scope>NUCLEOTIDE SEQUENCE [LARGE SCALE GENOMIC DNA]</scope>
    <source>
        <strain evidence="5 6">CGMCC 4.4663</strain>
    </source>
</reference>
<evidence type="ECO:0000259" key="4">
    <source>
        <dbReference type="Pfam" id="PF02909"/>
    </source>
</evidence>
<dbReference type="Gene3D" id="1.10.357.10">
    <property type="entry name" value="Tetracycline Repressor, domain 2"/>
    <property type="match status" value="1"/>
</dbReference>
<dbReference type="SUPFAM" id="SSF48498">
    <property type="entry name" value="Tetracyclin repressor-like, C-terminal domain"/>
    <property type="match status" value="1"/>
</dbReference>
<protein>
    <recommendedName>
        <fullName evidence="4">Tetracycline repressor TetR C-terminal domain-containing protein</fullName>
    </recommendedName>
</protein>
<evidence type="ECO:0000256" key="3">
    <source>
        <dbReference type="SAM" id="MobiDB-lite"/>
    </source>
</evidence>